<dbReference type="InterPro" id="IPR021321">
    <property type="entry name" value="DUF2922"/>
</dbReference>
<proteinExistence type="predicted"/>
<dbReference type="RefSeq" id="WP_090082188.1">
    <property type="nucleotide sequence ID" value="NZ_FOMR01000003.1"/>
</dbReference>
<sequence>MKKLELKFLNEDERIVTYSLEKPIEPVDPVAVGVAMDEIITQNAFTSSGGDLVSKKSARIVDRTVEKITLPES</sequence>
<gene>
    <name evidence="1" type="ORF">SAMN05216238_10331</name>
</gene>
<reference evidence="2" key="1">
    <citation type="submission" date="2016-10" db="EMBL/GenBank/DDBJ databases">
        <authorList>
            <person name="Varghese N."/>
            <person name="Submissions S."/>
        </authorList>
    </citation>
    <scope>NUCLEOTIDE SEQUENCE [LARGE SCALE GENOMIC DNA]</scope>
    <source>
        <strain evidence="2">DSM 22530</strain>
    </source>
</reference>
<dbReference type="OrthoDB" id="2454247at2"/>
<evidence type="ECO:0008006" key="3">
    <source>
        <dbReference type="Google" id="ProtNLM"/>
    </source>
</evidence>
<evidence type="ECO:0000313" key="1">
    <source>
        <dbReference type="EMBL" id="SFD65986.1"/>
    </source>
</evidence>
<keyword evidence="2" id="KW-1185">Reference proteome</keyword>
<dbReference type="EMBL" id="FOMR01000003">
    <property type="protein sequence ID" value="SFD65986.1"/>
    <property type="molecule type" value="Genomic_DNA"/>
</dbReference>
<dbReference type="Pfam" id="PF11148">
    <property type="entry name" value="DUF2922"/>
    <property type="match status" value="1"/>
</dbReference>
<dbReference type="AlphaFoldDB" id="A0A1I1U575"/>
<organism evidence="1 2">
    <name type="scientific">Lentibacillus persicus</name>
    <dbReference type="NCBI Taxonomy" id="640948"/>
    <lineage>
        <taxon>Bacteria</taxon>
        <taxon>Bacillati</taxon>
        <taxon>Bacillota</taxon>
        <taxon>Bacilli</taxon>
        <taxon>Bacillales</taxon>
        <taxon>Bacillaceae</taxon>
        <taxon>Lentibacillus</taxon>
    </lineage>
</organism>
<dbReference type="Proteomes" id="UP000199474">
    <property type="component" value="Unassembled WGS sequence"/>
</dbReference>
<name>A0A1I1U575_9BACI</name>
<evidence type="ECO:0000313" key="2">
    <source>
        <dbReference type="Proteomes" id="UP000199474"/>
    </source>
</evidence>
<accession>A0A1I1U575</accession>
<protein>
    <recommendedName>
        <fullName evidence="3">DUF2922 domain-containing protein</fullName>
    </recommendedName>
</protein>
<dbReference type="STRING" id="640948.SAMN05216238_10331"/>